<dbReference type="Proteomes" id="UP000301751">
    <property type="component" value="Unassembled WGS sequence"/>
</dbReference>
<dbReference type="InterPro" id="IPR004360">
    <property type="entry name" value="Glyas_Fos-R_dOase_dom"/>
</dbReference>
<dbReference type="CDD" id="cd07262">
    <property type="entry name" value="VOC_like"/>
    <property type="match status" value="1"/>
</dbReference>
<evidence type="ECO:0000313" key="2">
    <source>
        <dbReference type="EMBL" id="GCL62426.1"/>
    </source>
</evidence>
<reference evidence="3" key="1">
    <citation type="submission" date="2019-03" db="EMBL/GenBank/DDBJ databases">
        <title>Aquabacterium pictum sp.nov., the first bacteriochlorophyll a-containing freshwater bacterium in the genus Aquabacterium of the class Betaproteobacteria.</title>
        <authorList>
            <person name="Hirose S."/>
            <person name="Tank M."/>
            <person name="Hara E."/>
            <person name="Tamaki H."/>
            <person name="Takaichi S."/>
            <person name="Haruta S."/>
            <person name="Hanada S."/>
        </authorList>
    </citation>
    <scope>NUCLEOTIDE SEQUENCE [LARGE SCALE GENOMIC DNA]</scope>
    <source>
        <strain evidence="3">W35</strain>
    </source>
</reference>
<dbReference type="AlphaFoldDB" id="A0A480AN59"/>
<dbReference type="PANTHER" id="PTHR35006:SF1">
    <property type="entry name" value="BLL2941 PROTEIN"/>
    <property type="match status" value="1"/>
</dbReference>
<dbReference type="InterPro" id="IPR029068">
    <property type="entry name" value="Glyas_Bleomycin-R_OHBP_Dase"/>
</dbReference>
<proteinExistence type="predicted"/>
<dbReference type="EMBL" id="BJCL01000003">
    <property type="protein sequence ID" value="GCL62426.1"/>
    <property type="molecule type" value="Genomic_DNA"/>
</dbReference>
<sequence>MPPVARPIHPMPGVNHPMFSHIMIGTNNLEASKAFYDAVLGTLGVAPGFVDRHRIFWRTPAGTFSVSLPINGQPASVGNGSTYGFACQSAEQVDAWHAAGVANGGSTCEDPPGVREGAAGKLYLAYLRDPDGNKICGLFRMPKA</sequence>
<keyword evidence="3" id="KW-1185">Reference proteome</keyword>
<name>A0A480AN59_9BURK</name>
<dbReference type="SUPFAM" id="SSF54593">
    <property type="entry name" value="Glyoxalase/Bleomycin resistance protein/Dihydroxybiphenyl dioxygenase"/>
    <property type="match status" value="1"/>
</dbReference>
<dbReference type="PANTHER" id="PTHR35006">
    <property type="entry name" value="GLYOXALASE FAMILY PROTEIN (AFU_ORTHOLOGUE AFUA_5G14830)"/>
    <property type="match status" value="1"/>
</dbReference>
<dbReference type="Gene3D" id="3.10.180.10">
    <property type="entry name" value="2,3-Dihydroxybiphenyl 1,2-Dioxygenase, domain 1"/>
    <property type="match status" value="1"/>
</dbReference>
<dbReference type="PROSITE" id="PS51819">
    <property type="entry name" value="VOC"/>
    <property type="match status" value="1"/>
</dbReference>
<accession>A0A480AN59</accession>
<dbReference type="InterPro" id="IPR037523">
    <property type="entry name" value="VOC_core"/>
</dbReference>
<evidence type="ECO:0000313" key="3">
    <source>
        <dbReference type="Proteomes" id="UP000301751"/>
    </source>
</evidence>
<feature type="domain" description="VOC" evidence="1">
    <location>
        <begin position="18"/>
        <end position="140"/>
    </location>
</feature>
<protein>
    <submittedName>
        <fullName evidence="2">Glyoxalase</fullName>
    </submittedName>
</protein>
<gene>
    <name evidence="2" type="ORF">AQPW35_15070</name>
</gene>
<comment type="caution">
    <text evidence="2">The sequence shown here is derived from an EMBL/GenBank/DDBJ whole genome shotgun (WGS) entry which is preliminary data.</text>
</comment>
<organism evidence="2 3">
    <name type="scientific">Pseudaquabacterium pictum</name>
    <dbReference type="NCBI Taxonomy" id="2315236"/>
    <lineage>
        <taxon>Bacteria</taxon>
        <taxon>Pseudomonadati</taxon>
        <taxon>Pseudomonadota</taxon>
        <taxon>Betaproteobacteria</taxon>
        <taxon>Burkholderiales</taxon>
        <taxon>Sphaerotilaceae</taxon>
        <taxon>Pseudaquabacterium</taxon>
    </lineage>
</organism>
<dbReference type="Pfam" id="PF00903">
    <property type="entry name" value="Glyoxalase"/>
    <property type="match status" value="1"/>
</dbReference>
<evidence type="ECO:0000259" key="1">
    <source>
        <dbReference type="PROSITE" id="PS51819"/>
    </source>
</evidence>